<dbReference type="SUPFAM" id="SSF54534">
    <property type="entry name" value="FKBP-like"/>
    <property type="match status" value="1"/>
</dbReference>
<comment type="catalytic activity">
    <reaction evidence="1 10">
        <text>[protein]-peptidylproline (omega=180) = [protein]-peptidylproline (omega=0)</text>
        <dbReference type="Rhea" id="RHEA:16237"/>
        <dbReference type="Rhea" id="RHEA-COMP:10747"/>
        <dbReference type="Rhea" id="RHEA-COMP:10748"/>
        <dbReference type="ChEBI" id="CHEBI:83833"/>
        <dbReference type="ChEBI" id="CHEBI:83834"/>
        <dbReference type="EC" id="5.2.1.8"/>
    </reaction>
</comment>
<organism evidence="15 16">
    <name type="scientific">Paralvinella palmiformis</name>
    <dbReference type="NCBI Taxonomy" id="53620"/>
    <lineage>
        <taxon>Eukaryota</taxon>
        <taxon>Metazoa</taxon>
        <taxon>Spiralia</taxon>
        <taxon>Lophotrochozoa</taxon>
        <taxon>Annelida</taxon>
        <taxon>Polychaeta</taxon>
        <taxon>Sedentaria</taxon>
        <taxon>Canalipalpata</taxon>
        <taxon>Terebellida</taxon>
        <taxon>Terebelliformia</taxon>
        <taxon>Alvinellidae</taxon>
        <taxon>Paralvinella</taxon>
    </lineage>
</organism>
<evidence type="ECO:0000313" key="15">
    <source>
        <dbReference type="EMBL" id="KAK2149946.1"/>
    </source>
</evidence>
<evidence type="ECO:0000256" key="3">
    <source>
        <dbReference type="ARBA" id="ARBA00022729"/>
    </source>
</evidence>
<dbReference type="PROSITE" id="PS00018">
    <property type="entry name" value="EF_HAND_1"/>
    <property type="match status" value="2"/>
</dbReference>
<keyword evidence="4" id="KW-0677">Repeat</keyword>
<sequence length="254" mass="29555">MKICSVILTSLLVTVVLADELKVEVISKPDECEVKTKSGDQLKMHYTGTLADGKKFDSSLDRNEPFEFQVGVGQVIKGWDQGLLDMCIGEKRKLTIPPELGYGDSGAGDLIPGGATLLFDVELLDISEGVQPENFFKEIDTDNDNKLSREELRTWIMMRVLRNDRQAQEYYGIDENMERFVDQLLGCDDANRDGVISFHEFWKKRAEELEEIRDDYDEDEAREEQEERRQREERRRQRIEREKRKKAERVKDDL</sequence>
<keyword evidence="3 12" id="KW-0732">Signal</keyword>
<feature type="domain" description="EF-hand" evidence="14">
    <location>
        <begin position="127"/>
        <end position="162"/>
    </location>
</feature>
<evidence type="ECO:0000256" key="1">
    <source>
        <dbReference type="ARBA" id="ARBA00000971"/>
    </source>
</evidence>
<dbReference type="InterPro" id="IPR046357">
    <property type="entry name" value="PPIase_dom_sf"/>
</dbReference>
<proteinExistence type="predicted"/>
<dbReference type="PROSITE" id="PS50059">
    <property type="entry name" value="FKBP_PPIASE"/>
    <property type="match status" value="1"/>
</dbReference>
<feature type="chain" id="PRO_5042031274" description="peptidylprolyl isomerase" evidence="12">
    <location>
        <begin position="19"/>
        <end position="254"/>
    </location>
</feature>
<name>A0AAD9JCA8_9ANNE</name>
<evidence type="ECO:0000313" key="16">
    <source>
        <dbReference type="Proteomes" id="UP001208570"/>
    </source>
</evidence>
<protein>
    <recommendedName>
        <fullName evidence="2 10">peptidylprolyl isomerase</fullName>
        <ecNumber evidence="2 10">5.2.1.8</ecNumber>
    </recommendedName>
</protein>
<evidence type="ECO:0000256" key="10">
    <source>
        <dbReference type="PROSITE-ProRule" id="PRU00277"/>
    </source>
</evidence>
<dbReference type="EMBL" id="JAODUP010000430">
    <property type="protein sequence ID" value="KAK2149946.1"/>
    <property type="molecule type" value="Genomic_DNA"/>
</dbReference>
<dbReference type="InterPro" id="IPR001179">
    <property type="entry name" value="PPIase_FKBP_dom"/>
</dbReference>
<feature type="domain" description="PPIase FKBP-type" evidence="13">
    <location>
        <begin position="39"/>
        <end position="127"/>
    </location>
</feature>
<evidence type="ECO:0000256" key="7">
    <source>
        <dbReference type="ARBA" id="ARBA00023110"/>
    </source>
</evidence>
<evidence type="ECO:0000256" key="6">
    <source>
        <dbReference type="ARBA" id="ARBA00022837"/>
    </source>
</evidence>
<dbReference type="PANTHER" id="PTHR46222">
    <property type="entry name" value="PEPTIDYL-PROLYL CIS-TRANS ISOMERASE FKBP7/14"/>
    <property type="match status" value="1"/>
</dbReference>
<evidence type="ECO:0000256" key="4">
    <source>
        <dbReference type="ARBA" id="ARBA00022737"/>
    </source>
</evidence>
<dbReference type="InterPro" id="IPR018247">
    <property type="entry name" value="EF_Hand_1_Ca_BS"/>
</dbReference>
<comment type="caution">
    <text evidence="15">The sequence shown here is derived from an EMBL/GenBank/DDBJ whole genome shotgun (WGS) entry which is preliminary data.</text>
</comment>
<dbReference type="SUPFAM" id="SSF47473">
    <property type="entry name" value="EF-hand"/>
    <property type="match status" value="1"/>
</dbReference>
<feature type="compositionally biased region" description="Basic and acidic residues" evidence="11">
    <location>
        <begin position="225"/>
        <end position="242"/>
    </location>
</feature>
<reference evidence="15" key="1">
    <citation type="journal article" date="2023" name="Mol. Biol. Evol.">
        <title>Third-Generation Sequencing Reveals the Adaptive Role of the Epigenome in Three Deep-Sea Polychaetes.</title>
        <authorList>
            <person name="Perez M."/>
            <person name="Aroh O."/>
            <person name="Sun Y."/>
            <person name="Lan Y."/>
            <person name="Juniper S.K."/>
            <person name="Young C.R."/>
            <person name="Angers B."/>
            <person name="Qian P.Y."/>
        </authorList>
    </citation>
    <scope>NUCLEOTIDE SEQUENCE</scope>
    <source>
        <strain evidence="15">P08H-3</strain>
    </source>
</reference>
<dbReference type="Gene3D" id="3.10.50.40">
    <property type="match status" value="1"/>
</dbReference>
<evidence type="ECO:0000256" key="9">
    <source>
        <dbReference type="ARBA" id="ARBA00023235"/>
    </source>
</evidence>
<dbReference type="AlphaFoldDB" id="A0AAD9JCA8"/>
<keyword evidence="8" id="KW-0325">Glycoprotein</keyword>
<dbReference type="GO" id="GO:0003755">
    <property type="term" value="F:peptidyl-prolyl cis-trans isomerase activity"/>
    <property type="evidence" value="ECO:0007669"/>
    <property type="project" value="UniProtKB-KW"/>
</dbReference>
<dbReference type="GO" id="GO:0005509">
    <property type="term" value="F:calcium ion binding"/>
    <property type="evidence" value="ECO:0007669"/>
    <property type="project" value="InterPro"/>
</dbReference>
<dbReference type="Pfam" id="PF13499">
    <property type="entry name" value="EF-hand_7"/>
    <property type="match status" value="1"/>
</dbReference>
<feature type="region of interest" description="Disordered" evidence="11">
    <location>
        <begin position="213"/>
        <end position="254"/>
    </location>
</feature>
<feature type="signal peptide" evidence="12">
    <location>
        <begin position="1"/>
        <end position="18"/>
    </location>
</feature>
<dbReference type="InterPro" id="IPR011992">
    <property type="entry name" value="EF-hand-dom_pair"/>
</dbReference>
<evidence type="ECO:0000256" key="8">
    <source>
        <dbReference type="ARBA" id="ARBA00023180"/>
    </source>
</evidence>
<dbReference type="Gene3D" id="1.10.238.10">
    <property type="entry name" value="EF-hand"/>
    <property type="match status" value="1"/>
</dbReference>
<keyword evidence="9 10" id="KW-0413">Isomerase</keyword>
<evidence type="ECO:0000256" key="2">
    <source>
        <dbReference type="ARBA" id="ARBA00013194"/>
    </source>
</evidence>
<evidence type="ECO:0000256" key="5">
    <source>
        <dbReference type="ARBA" id="ARBA00022824"/>
    </source>
</evidence>
<evidence type="ECO:0000256" key="12">
    <source>
        <dbReference type="SAM" id="SignalP"/>
    </source>
</evidence>
<accession>A0AAD9JCA8</accession>
<gene>
    <name evidence="15" type="ORF">LSH36_430g04083</name>
</gene>
<dbReference type="PANTHER" id="PTHR46222:SF3">
    <property type="entry name" value="PEPTIDYLPROLYL ISOMERASE"/>
    <property type="match status" value="1"/>
</dbReference>
<keyword evidence="6" id="KW-0106">Calcium</keyword>
<dbReference type="Proteomes" id="UP001208570">
    <property type="component" value="Unassembled WGS sequence"/>
</dbReference>
<dbReference type="FunFam" id="3.10.50.40:FF:000006">
    <property type="entry name" value="Peptidyl-prolyl cis-trans isomerase"/>
    <property type="match status" value="1"/>
</dbReference>
<keyword evidence="7 10" id="KW-0697">Rotamase</keyword>
<evidence type="ECO:0000259" key="13">
    <source>
        <dbReference type="PROSITE" id="PS50059"/>
    </source>
</evidence>
<evidence type="ECO:0000259" key="14">
    <source>
        <dbReference type="PROSITE" id="PS50222"/>
    </source>
</evidence>
<evidence type="ECO:0000256" key="11">
    <source>
        <dbReference type="SAM" id="MobiDB-lite"/>
    </source>
</evidence>
<dbReference type="GO" id="GO:0005783">
    <property type="term" value="C:endoplasmic reticulum"/>
    <property type="evidence" value="ECO:0007669"/>
    <property type="project" value="UniProtKB-ARBA"/>
</dbReference>
<keyword evidence="16" id="KW-1185">Reference proteome</keyword>
<dbReference type="Pfam" id="PF00254">
    <property type="entry name" value="FKBP_C"/>
    <property type="match status" value="1"/>
</dbReference>
<dbReference type="InterPro" id="IPR002048">
    <property type="entry name" value="EF_hand_dom"/>
</dbReference>
<dbReference type="EC" id="5.2.1.8" evidence="2 10"/>
<dbReference type="InterPro" id="IPR052273">
    <property type="entry name" value="PPIase_FKBP"/>
</dbReference>
<keyword evidence="5" id="KW-0256">Endoplasmic reticulum</keyword>
<feature type="compositionally biased region" description="Acidic residues" evidence="11">
    <location>
        <begin position="213"/>
        <end position="224"/>
    </location>
</feature>
<dbReference type="PROSITE" id="PS50222">
    <property type="entry name" value="EF_HAND_2"/>
    <property type="match status" value="1"/>
</dbReference>